<evidence type="ECO:0000256" key="5">
    <source>
        <dbReference type="ARBA" id="ARBA00023065"/>
    </source>
</evidence>
<dbReference type="InterPro" id="IPR019594">
    <property type="entry name" value="Glu/Gly-bd"/>
</dbReference>
<protein>
    <recommendedName>
        <fullName evidence="12">Ionotropic glutamate receptor L-glutamate and glycine-binding domain-containing protein</fullName>
    </recommendedName>
</protein>
<dbReference type="AlphaFoldDB" id="A0A4Y2CFD0"/>
<name>A0A4Y2CFD0_ARAVE</name>
<keyword evidence="5" id="KW-0406">Ion transport</keyword>
<sequence>MPFRRCGDFKQACISSALLPRGITGIVRRKSQANTLAMLPIVLLLCLMSFNLPPYVIVTNSSGVVVISGFMHQIVRTVAKWMNISLSFIKEPDDNYGTWVNNSWSGMVGMLYRNEVDLILNPIMPKESISEFAYFTNPITMDAYTILSGRESHEPGLFLYFKVLDTTCVIGNAGTSTTDELFKLMQRCMIVRKAVCHPVPHKK</sequence>
<evidence type="ECO:0000256" key="8">
    <source>
        <dbReference type="ARBA" id="ARBA00023180"/>
    </source>
</evidence>
<evidence type="ECO:0000313" key="14">
    <source>
        <dbReference type="Proteomes" id="UP000499080"/>
    </source>
</evidence>
<dbReference type="GO" id="GO:0016020">
    <property type="term" value="C:membrane"/>
    <property type="evidence" value="ECO:0007669"/>
    <property type="project" value="UniProtKB-SubCell"/>
</dbReference>
<dbReference type="SUPFAM" id="SSF53850">
    <property type="entry name" value="Periplasmic binding protein-like II"/>
    <property type="match status" value="1"/>
</dbReference>
<dbReference type="GO" id="GO:0015276">
    <property type="term" value="F:ligand-gated monoatomic ion channel activity"/>
    <property type="evidence" value="ECO:0007669"/>
    <property type="project" value="InterPro"/>
</dbReference>
<evidence type="ECO:0000256" key="2">
    <source>
        <dbReference type="ARBA" id="ARBA00022448"/>
    </source>
</evidence>
<evidence type="ECO:0000256" key="6">
    <source>
        <dbReference type="ARBA" id="ARBA00023136"/>
    </source>
</evidence>
<dbReference type="Pfam" id="PF10613">
    <property type="entry name" value="Lig_chan-Glu_bd"/>
    <property type="match status" value="1"/>
</dbReference>
<evidence type="ECO:0000256" key="11">
    <source>
        <dbReference type="SAM" id="Phobius"/>
    </source>
</evidence>
<keyword evidence="7" id="KW-0675">Receptor</keyword>
<keyword evidence="6 11" id="KW-0472">Membrane</keyword>
<keyword evidence="4 11" id="KW-1133">Transmembrane helix</keyword>
<keyword evidence="9" id="KW-1071">Ligand-gated ion channel</keyword>
<evidence type="ECO:0000256" key="9">
    <source>
        <dbReference type="ARBA" id="ARBA00023286"/>
    </source>
</evidence>
<evidence type="ECO:0000256" key="10">
    <source>
        <dbReference type="ARBA" id="ARBA00023303"/>
    </source>
</evidence>
<evidence type="ECO:0000256" key="4">
    <source>
        <dbReference type="ARBA" id="ARBA00022989"/>
    </source>
</evidence>
<comment type="subcellular location">
    <subcellularLocation>
        <location evidence="1">Membrane</location>
        <topology evidence="1">Multi-pass membrane protein</topology>
    </subcellularLocation>
</comment>
<keyword evidence="2" id="KW-0813">Transport</keyword>
<comment type="caution">
    <text evidence="13">The sequence shown here is derived from an EMBL/GenBank/DDBJ whole genome shotgun (WGS) entry which is preliminary data.</text>
</comment>
<feature type="domain" description="Ionotropic glutamate receptor L-glutamate and glycine-binding" evidence="12">
    <location>
        <begin position="54"/>
        <end position="113"/>
    </location>
</feature>
<gene>
    <name evidence="13" type="ORF">AVEN_76534_2</name>
</gene>
<dbReference type="Gene3D" id="3.40.190.10">
    <property type="entry name" value="Periplasmic binding protein-like II"/>
    <property type="match status" value="1"/>
</dbReference>
<evidence type="ECO:0000256" key="3">
    <source>
        <dbReference type="ARBA" id="ARBA00022692"/>
    </source>
</evidence>
<accession>A0A4Y2CFD0</accession>
<proteinExistence type="predicted"/>
<keyword evidence="10" id="KW-0407">Ion channel</keyword>
<evidence type="ECO:0000259" key="12">
    <source>
        <dbReference type="SMART" id="SM00918"/>
    </source>
</evidence>
<evidence type="ECO:0000256" key="1">
    <source>
        <dbReference type="ARBA" id="ARBA00004141"/>
    </source>
</evidence>
<keyword evidence="14" id="KW-1185">Reference proteome</keyword>
<keyword evidence="3 11" id="KW-0812">Transmembrane</keyword>
<organism evidence="13 14">
    <name type="scientific">Araneus ventricosus</name>
    <name type="common">Orbweaver spider</name>
    <name type="synonym">Epeira ventricosa</name>
    <dbReference type="NCBI Taxonomy" id="182803"/>
    <lineage>
        <taxon>Eukaryota</taxon>
        <taxon>Metazoa</taxon>
        <taxon>Ecdysozoa</taxon>
        <taxon>Arthropoda</taxon>
        <taxon>Chelicerata</taxon>
        <taxon>Arachnida</taxon>
        <taxon>Araneae</taxon>
        <taxon>Araneomorphae</taxon>
        <taxon>Entelegynae</taxon>
        <taxon>Araneoidea</taxon>
        <taxon>Araneidae</taxon>
        <taxon>Araneus</taxon>
    </lineage>
</organism>
<dbReference type="OrthoDB" id="6117597at2759"/>
<reference evidence="13 14" key="1">
    <citation type="journal article" date="2019" name="Sci. Rep.">
        <title>Orb-weaving spider Araneus ventricosus genome elucidates the spidroin gene catalogue.</title>
        <authorList>
            <person name="Kono N."/>
            <person name="Nakamura H."/>
            <person name="Ohtoshi R."/>
            <person name="Moran D.A.P."/>
            <person name="Shinohara A."/>
            <person name="Yoshida Y."/>
            <person name="Fujiwara M."/>
            <person name="Mori M."/>
            <person name="Tomita M."/>
            <person name="Arakawa K."/>
        </authorList>
    </citation>
    <scope>NUCLEOTIDE SEQUENCE [LARGE SCALE GENOMIC DNA]</scope>
</reference>
<dbReference type="Proteomes" id="UP000499080">
    <property type="component" value="Unassembled WGS sequence"/>
</dbReference>
<evidence type="ECO:0000313" key="13">
    <source>
        <dbReference type="EMBL" id="GBM02498.1"/>
    </source>
</evidence>
<feature type="transmembrane region" description="Helical" evidence="11">
    <location>
        <begin position="33"/>
        <end position="50"/>
    </location>
</feature>
<keyword evidence="8" id="KW-0325">Glycoprotein</keyword>
<dbReference type="SMART" id="SM00918">
    <property type="entry name" value="Lig_chan-Glu_bd"/>
    <property type="match status" value="1"/>
</dbReference>
<dbReference type="EMBL" id="BGPR01000180">
    <property type="protein sequence ID" value="GBM02498.1"/>
    <property type="molecule type" value="Genomic_DNA"/>
</dbReference>
<evidence type="ECO:0000256" key="7">
    <source>
        <dbReference type="ARBA" id="ARBA00023170"/>
    </source>
</evidence>